<proteinExistence type="predicted"/>
<gene>
    <name evidence="1" type="ORF">M5598_18545</name>
</gene>
<organism evidence="1 2">
    <name type="scientific">Vibrio parahaemolyticus</name>
    <dbReference type="NCBI Taxonomy" id="670"/>
    <lineage>
        <taxon>Bacteria</taxon>
        <taxon>Pseudomonadati</taxon>
        <taxon>Pseudomonadota</taxon>
        <taxon>Gammaproteobacteria</taxon>
        <taxon>Vibrionales</taxon>
        <taxon>Vibrionaceae</taxon>
        <taxon>Vibrio</taxon>
    </lineage>
</organism>
<name>A0AA46UR82_VIBPH</name>
<evidence type="ECO:0000313" key="1">
    <source>
        <dbReference type="EMBL" id="UYV29209.1"/>
    </source>
</evidence>
<sequence>MMNYYSILPIGDNCEIAGHLHRNGYTDSSLFRYASSSLNFICDCFENNFENIFSKEKITPINNKMVKCDIYNIAWHTNFKIVENEKSLKISCKDSDYKKEWEKIEHLKKKTIRLLKNSDHVLFIYKSNLRKYGNLNRFCNIISQKYPNLKFKVLVIKEKSDPFDCQNSLIDIRDVNYLAPYDQAMSGGDNENWDKIIKEYLFINPFKNIKINGNEPADYLRDIAVIFEQEGDIDTAKKLMLNAHQCRPTGSLIKNKLNEYMLK</sequence>
<reference evidence="1" key="1">
    <citation type="submission" date="2022-05" db="EMBL/GenBank/DDBJ databases">
        <title>Megaplasmid of Vibrio parahaemolyticus.</title>
        <authorList>
            <person name="Strauch E."/>
            <person name="Borowiak M."/>
        </authorList>
    </citation>
    <scope>NUCLEOTIDE SEQUENCE</scope>
    <source>
        <strain evidence="1">16-VB00198</strain>
    </source>
</reference>
<dbReference type="RefSeq" id="WP_143701089.1">
    <property type="nucleotide sequence ID" value="NZ_CP097356.1"/>
</dbReference>
<evidence type="ECO:0000313" key="2">
    <source>
        <dbReference type="Proteomes" id="UP001163036"/>
    </source>
</evidence>
<dbReference type="Proteomes" id="UP001163036">
    <property type="component" value="Chromosome 2"/>
</dbReference>
<protein>
    <submittedName>
        <fullName evidence="1">Uncharacterized protein</fullName>
    </submittedName>
</protein>
<dbReference type="EMBL" id="CP097356">
    <property type="protein sequence ID" value="UYV29209.1"/>
    <property type="molecule type" value="Genomic_DNA"/>
</dbReference>
<accession>A0AA46UR82</accession>
<dbReference type="AlphaFoldDB" id="A0AA46UR82"/>